<dbReference type="SUPFAM" id="SSF54909">
    <property type="entry name" value="Dimeric alpha+beta barrel"/>
    <property type="match status" value="1"/>
</dbReference>
<sequence>MELRTVAPARAPMPRPEAWAAVGRCIGTSAGMLARRQVAFPVTELGRRITFADHSTSRVYRDTTVARPATEPCFLAVSFRLRRVRGRAHAWFRAESLLNTPLFVGFPGFTSKLWLAHDEHGRYRGLYEWDGPDRAEQYARSLWHVLALVSEPRSIDYRVVPGLRRADILADPGVLGPWFPGEEAAWWRVVAVT</sequence>
<dbReference type="EMBL" id="BAAANB010000001">
    <property type="protein sequence ID" value="GAA2017939.1"/>
    <property type="molecule type" value="Genomic_DNA"/>
</dbReference>
<reference evidence="1 2" key="1">
    <citation type="journal article" date="2019" name="Int. J. Syst. Evol. Microbiol.">
        <title>The Global Catalogue of Microorganisms (GCM) 10K type strain sequencing project: providing services to taxonomists for standard genome sequencing and annotation.</title>
        <authorList>
            <consortium name="The Broad Institute Genomics Platform"/>
            <consortium name="The Broad Institute Genome Sequencing Center for Infectious Disease"/>
            <person name="Wu L."/>
            <person name="Ma J."/>
        </authorList>
    </citation>
    <scope>NUCLEOTIDE SEQUENCE [LARGE SCALE GENOMIC DNA]</scope>
    <source>
        <strain evidence="1 2">JCM 14283</strain>
    </source>
</reference>
<accession>A0ABN2TRD8</accession>
<keyword evidence="2" id="KW-1185">Reference proteome</keyword>
<evidence type="ECO:0000313" key="1">
    <source>
        <dbReference type="EMBL" id="GAA2017939.1"/>
    </source>
</evidence>
<organism evidence="1 2">
    <name type="scientific">Terrabacter terrae</name>
    <dbReference type="NCBI Taxonomy" id="318434"/>
    <lineage>
        <taxon>Bacteria</taxon>
        <taxon>Bacillati</taxon>
        <taxon>Actinomycetota</taxon>
        <taxon>Actinomycetes</taxon>
        <taxon>Micrococcales</taxon>
        <taxon>Intrasporangiaceae</taxon>
        <taxon>Terrabacter</taxon>
    </lineage>
</organism>
<evidence type="ECO:0008006" key="3">
    <source>
        <dbReference type="Google" id="ProtNLM"/>
    </source>
</evidence>
<gene>
    <name evidence="1" type="ORF">GCM10009740_01880</name>
</gene>
<dbReference type="Proteomes" id="UP001501285">
    <property type="component" value="Unassembled WGS sequence"/>
</dbReference>
<protein>
    <recommendedName>
        <fullName evidence="3">DUF2071 domain-containing protein</fullName>
    </recommendedName>
</protein>
<dbReference type="Gene3D" id="3.30.70.100">
    <property type="match status" value="1"/>
</dbReference>
<comment type="caution">
    <text evidence="1">The sequence shown here is derived from an EMBL/GenBank/DDBJ whole genome shotgun (WGS) entry which is preliminary data.</text>
</comment>
<name>A0ABN2TRD8_9MICO</name>
<evidence type="ECO:0000313" key="2">
    <source>
        <dbReference type="Proteomes" id="UP001501285"/>
    </source>
</evidence>
<dbReference type="RefSeq" id="WP_343986130.1">
    <property type="nucleotide sequence ID" value="NZ_BAAANB010000001.1"/>
</dbReference>
<proteinExistence type="predicted"/>
<dbReference type="InterPro" id="IPR011008">
    <property type="entry name" value="Dimeric_a/b-barrel"/>
</dbReference>